<keyword evidence="1" id="KW-0812">Transmembrane</keyword>
<reference evidence="3" key="1">
    <citation type="journal article" date="2017" name="Proc. Natl. Acad. Sci. U.S.A.">
        <title>Simulation of Deepwater Horizon oil plume reveals substrate specialization within a complex community of hydrocarbon-degraders.</title>
        <authorList>
            <person name="Hu P."/>
            <person name="Dubinsky E.A."/>
            <person name="Probst A.J."/>
            <person name="Wang J."/>
            <person name="Sieber C.M.K."/>
            <person name="Tom L.M."/>
            <person name="Gardinali P."/>
            <person name="Banfield J.F."/>
            <person name="Atlas R.M."/>
            <person name="Andersen G.L."/>
        </authorList>
    </citation>
    <scope>NUCLEOTIDE SEQUENCE [LARGE SCALE GENOMIC DNA]</scope>
</reference>
<name>A0A1Y5F8L2_9BACT</name>
<feature type="transmembrane region" description="Helical" evidence="1">
    <location>
        <begin position="149"/>
        <end position="168"/>
    </location>
</feature>
<feature type="transmembrane region" description="Helical" evidence="1">
    <location>
        <begin position="116"/>
        <end position="137"/>
    </location>
</feature>
<keyword evidence="1" id="KW-0472">Membrane</keyword>
<dbReference type="Pfam" id="PF06182">
    <property type="entry name" value="ABC2_membrane_6"/>
    <property type="match status" value="1"/>
</dbReference>
<accession>A0A1Y5F8L2</accession>
<proteinExistence type="predicted"/>
<evidence type="ECO:0000313" key="2">
    <source>
        <dbReference type="EMBL" id="OUR93510.1"/>
    </source>
</evidence>
<sequence length="269" mass="30762">MLNNLNFPALLAFAKTSYKKQLAYRIANWSGLFTNFVFLFIRAGVFIACYENRDVVAGLAIIDTLTYLTLTQSFFTLMPHLGSMGLSEHIISGQIAIELNRPLNFYLIYMAKRVGIFFYYFMFRFFPILIIGSLFGLLRLPTSFLSMPLFFLSIFLGFWIAVSIMFLIESTAFWFDSDRGLKVCMYGFFTFFSGLLIPLNYFPAWILKITKILPFAYTFNAPSQIYLGIQTNQELLHNFIGQILWAVVLTASCLKILSIGDKKVVLHGG</sequence>
<evidence type="ECO:0000313" key="3">
    <source>
        <dbReference type="Proteomes" id="UP000196531"/>
    </source>
</evidence>
<feature type="transmembrane region" description="Helical" evidence="1">
    <location>
        <begin position="180"/>
        <end position="200"/>
    </location>
</feature>
<dbReference type="PANTHER" id="PTHR36832:SF2">
    <property type="entry name" value="INTEGRAL MEMBRANE PROTEIN"/>
    <property type="match status" value="1"/>
</dbReference>
<evidence type="ECO:0000256" key="1">
    <source>
        <dbReference type="SAM" id="Phobius"/>
    </source>
</evidence>
<dbReference type="Proteomes" id="UP000196531">
    <property type="component" value="Unassembled WGS sequence"/>
</dbReference>
<protein>
    <recommendedName>
        <fullName evidence="4">ABC transporter permease</fullName>
    </recommendedName>
</protein>
<evidence type="ECO:0008006" key="4">
    <source>
        <dbReference type="Google" id="ProtNLM"/>
    </source>
</evidence>
<gene>
    <name evidence="2" type="ORF">A9Q84_18735</name>
</gene>
<feature type="transmembrane region" description="Helical" evidence="1">
    <location>
        <begin position="55"/>
        <end position="75"/>
    </location>
</feature>
<dbReference type="InterPro" id="IPR010390">
    <property type="entry name" value="ABC-2_transporter-like"/>
</dbReference>
<organism evidence="2 3">
    <name type="scientific">Halobacteriovorax marinus</name>
    <dbReference type="NCBI Taxonomy" id="97084"/>
    <lineage>
        <taxon>Bacteria</taxon>
        <taxon>Pseudomonadati</taxon>
        <taxon>Bdellovibrionota</taxon>
        <taxon>Bacteriovoracia</taxon>
        <taxon>Bacteriovoracales</taxon>
        <taxon>Halobacteriovoraceae</taxon>
        <taxon>Halobacteriovorax</taxon>
    </lineage>
</organism>
<dbReference type="AlphaFoldDB" id="A0A1Y5F8L2"/>
<feature type="transmembrane region" description="Helical" evidence="1">
    <location>
        <begin position="26"/>
        <end position="48"/>
    </location>
</feature>
<comment type="caution">
    <text evidence="2">The sequence shown here is derived from an EMBL/GenBank/DDBJ whole genome shotgun (WGS) entry which is preliminary data.</text>
</comment>
<dbReference type="EMBL" id="MAAO01000015">
    <property type="protein sequence ID" value="OUR93510.1"/>
    <property type="molecule type" value="Genomic_DNA"/>
</dbReference>
<dbReference type="PANTHER" id="PTHR36832">
    <property type="entry name" value="SLR1174 PROTEIN-RELATED"/>
    <property type="match status" value="1"/>
</dbReference>
<keyword evidence="1" id="KW-1133">Transmembrane helix</keyword>